<dbReference type="GO" id="GO:0009897">
    <property type="term" value="C:external side of plasma membrane"/>
    <property type="evidence" value="ECO:0007669"/>
    <property type="project" value="TreeGrafter"/>
</dbReference>
<keyword evidence="4" id="KW-0812">Transmembrane</keyword>
<dbReference type="CDD" id="cd00096">
    <property type="entry name" value="Ig"/>
    <property type="match status" value="2"/>
</dbReference>
<evidence type="ECO:0000256" key="4">
    <source>
        <dbReference type="SAM" id="Phobius"/>
    </source>
</evidence>
<evidence type="ECO:0000313" key="6">
    <source>
        <dbReference type="EMBL" id="TRY81882.1"/>
    </source>
</evidence>
<dbReference type="InterPro" id="IPR007110">
    <property type="entry name" value="Ig-like_dom"/>
</dbReference>
<evidence type="ECO:0000256" key="3">
    <source>
        <dbReference type="SAM" id="MobiDB-lite"/>
    </source>
</evidence>
<dbReference type="PROSITE" id="PS50835">
    <property type="entry name" value="IG_LIKE"/>
    <property type="match status" value="24"/>
</dbReference>
<feature type="domain" description="Ig-like" evidence="5">
    <location>
        <begin position="1614"/>
        <end position="1699"/>
    </location>
</feature>
<evidence type="ECO:0000313" key="7">
    <source>
        <dbReference type="Proteomes" id="UP000316079"/>
    </source>
</evidence>
<feature type="compositionally biased region" description="Polar residues" evidence="3">
    <location>
        <begin position="2584"/>
        <end position="2599"/>
    </location>
</feature>
<feature type="domain" description="Ig-like" evidence="5">
    <location>
        <begin position="745"/>
        <end position="830"/>
    </location>
</feature>
<feature type="domain" description="Ig-like" evidence="5">
    <location>
        <begin position="2452"/>
        <end position="2538"/>
    </location>
</feature>
<feature type="transmembrane region" description="Helical" evidence="4">
    <location>
        <begin position="2546"/>
        <end position="2569"/>
    </location>
</feature>
<organism evidence="6 7">
    <name type="scientific">Danionella cerebrum</name>
    <dbReference type="NCBI Taxonomy" id="2873325"/>
    <lineage>
        <taxon>Eukaryota</taxon>
        <taxon>Metazoa</taxon>
        <taxon>Chordata</taxon>
        <taxon>Craniata</taxon>
        <taxon>Vertebrata</taxon>
        <taxon>Euteleostomi</taxon>
        <taxon>Actinopterygii</taxon>
        <taxon>Neopterygii</taxon>
        <taxon>Teleostei</taxon>
        <taxon>Ostariophysi</taxon>
        <taxon>Cypriniformes</taxon>
        <taxon>Danionidae</taxon>
        <taxon>Danioninae</taxon>
        <taxon>Danionella</taxon>
    </lineage>
</organism>
<dbReference type="GO" id="GO:0004888">
    <property type="term" value="F:transmembrane signaling receptor activity"/>
    <property type="evidence" value="ECO:0007669"/>
    <property type="project" value="TreeGrafter"/>
</dbReference>
<dbReference type="InterPro" id="IPR050488">
    <property type="entry name" value="Ig_Fc_receptor"/>
</dbReference>
<feature type="non-terminal residue" evidence="6">
    <location>
        <position position="1"/>
    </location>
</feature>
<feature type="domain" description="Ig-like" evidence="5">
    <location>
        <begin position="4"/>
        <end position="89"/>
    </location>
</feature>
<dbReference type="InterPro" id="IPR003599">
    <property type="entry name" value="Ig_sub"/>
</dbReference>
<keyword evidence="4" id="KW-1133">Transmembrane helix</keyword>
<dbReference type="OrthoDB" id="6151406at2759"/>
<keyword evidence="7" id="KW-1185">Reference proteome</keyword>
<feature type="domain" description="Ig-like" evidence="5">
    <location>
        <begin position="1356"/>
        <end position="1442"/>
    </location>
</feature>
<dbReference type="Proteomes" id="UP000316079">
    <property type="component" value="Unassembled WGS sequence"/>
</dbReference>
<dbReference type="PANTHER" id="PTHR11481">
    <property type="entry name" value="IMMUNOGLOBULIN FC RECEPTOR"/>
    <property type="match status" value="1"/>
</dbReference>
<proteinExistence type="predicted"/>
<feature type="domain" description="Ig-like" evidence="5">
    <location>
        <begin position="1184"/>
        <end position="1272"/>
    </location>
</feature>
<dbReference type="PANTHER" id="PTHR11481:SF64">
    <property type="entry name" value="FC RECEPTOR-LIKE PROTEIN 4"/>
    <property type="match status" value="1"/>
</dbReference>
<comment type="caution">
    <text evidence="6">The sequence shown here is derived from an EMBL/GenBank/DDBJ whole genome shotgun (WGS) entry which is preliminary data.</text>
</comment>
<feature type="domain" description="Ig-like" evidence="5">
    <location>
        <begin position="1093"/>
        <end position="1179"/>
    </location>
</feature>
<reference evidence="6 7" key="1">
    <citation type="journal article" date="2019" name="Sci. Data">
        <title>Hybrid genome assembly and annotation of Danionella translucida.</title>
        <authorList>
            <person name="Kadobianskyi M."/>
            <person name="Schulze L."/>
            <person name="Schuelke M."/>
            <person name="Judkewitz B."/>
        </authorList>
    </citation>
    <scope>NUCLEOTIDE SEQUENCE [LARGE SCALE GENOMIC DNA]</scope>
    <source>
        <strain evidence="6 7">Bolton</strain>
    </source>
</reference>
<feature type="domain" description="Ig-like" evidence="5">
    <location>
        <begin position="2094"/>
        <end position="2182"/>
    </location>
</feature>
<feature type="domain" description="Ig-like" evidence="5">
    <location>
        <begin position="837"/>
        <end position="903"/>
    </location>
</feature>
<protein>
    <recommendedName>
        <fullName evidence="5">Ig-like domain-containing protein</fullName>
    </recommendedName>
</protein>
<feature type="domain" description="Ig-like" evidence="5">
    <location>
        <begin position="351"/>
        <end position="439"/>
    </location>
</feature>
<feature type="domain" description="Ig-like" evidence="5">
    <location>
        <begin position="1706"/>
        <end position="1792"/>
    </location>
</feature>
<dbReference type="GO" id="GO:0007166">
    <property type="term" value="P:cell surface receptor signaling pathway"/>
    <property type="evidence" value="ECO:0007669"/>
    <property type="project" value="TreeGrafter"/>
</dbReference>
<feature type="domain" description="Ig-like" evidence="5">
    <location>
        <begin position="2280"/>
        <end position="2368"/>
    </location>
</feature>
<evidence type="ECO:0000256" key="1">
    <source>
        <dbReference type="ARBA" id="ARBA00022729"/>
    </source>
</evidence>
<sequence>PPSPELKVTPDGVVFTGERVELKCEIQSNLSGWRYEWSRGNSVIQSSGGFSVDGNTLTIAAADVTDGGQYWCRVFITGRSVSSRSNSVSLSVHSPPKLKVTPDRVVFTGERVELKCEIQSDLSGWRYEWSRGNGYIVIRSSYGFSVNGDTLTIANIAGSDEGVKPKPDLRSDSSAALTGNTVTLTCSMDPITGWDFYWYKTSQSSEIKKIEKKNSYLLEIDSESAGGQFWCRAGRGKPVFYSEFSNLLQINVSMSPKPVVMVRPAERVFGGEEVSLRCDVEWGGDTEWTYSWRTEGTNQNNQFKTTVSKTSNQELNFSRVDQSHSGKYFCTGHTGSQRSQSSEAVPLTVIPGEAQAALRVSPGPWLTEGDSVTLNCEVPDSSTGWRFSWFRDADLLSDSSRGAGGSYKLSPASLQHTGVYICRAQRGGAAYYTQNSSMELVWVSDAASSPGSLVVSPSRGQHFSFHSLSLSCDSSGWTVMRYTSSNPEDCSSQSGSLCGISSLQESDSGVYWCQSDSGEKHSPLNITVTQEDVILESPAGPVTEGETLTLLCSHRSRSSSILSAAFYKDGSLIQNQTTGEMSIAAVSESDEGFYSCRTEGGASPRSWISVRGAEGHFSLLKIITSLTTSSPFLLSTFVLLYKCHRARAPPFPELKVTPDRVVFTGERVELKCEIQSDLSGWRYVWRRGNSVIQLFGRFSVNGDTLTIERVTESDQGKYRCWGTTTEGASSGSSSVFLSVKAPPSPELKVTPDRVVFTGERVELKCEIQSDLMSWRYEWRRGNSVIQSSGGFSVDGNTLTIAAADVTDGGQYWCRVFITGRSVSSPSNSVSLSVYAPPELKVTPDRVVFTGERVELKCEIQSDLMSWRYEWSRGNDYSVIQSSHRFSVNGDTLTIAKVAGSDEAPPFPELKVTPDRVVFTGERVELKCETQSDLSGWRYFWSRGNIYSVIRSSGGFSVDGNTLTIAAADVTNGGQYWCRVFIAGRLVSSPSNSVSLSVHGLKPKPDLRSDSSAALTGDTVTLTCSMAPITGWDFYWYKTSQSPESKKIEKKNSYRFEIDSESAGGQFWCRTGRGKPVFYSEFSNLLQINVSVSPKPVVMVRPAERVFGGEEVSLRCDVEWGGDNDWRTEGTNQNNQFKTTVNKTSNQELNISRVDQSHSGKYFCTGHTGSQRSQSSEAVPLTVIPGEARAALRVSPGPWLTEGDSVTLNCEVPDSSTSWRFSWFRDADLLSDSSRGAGGSYKLSPASLQHTGVYICRAQRGGAAYYTQNSSMELVWVSDAASSPVSLVVSPSRGQHFVFDSLSLSCDSSGWTVRRYTSSNPEDCSSQSGSSCGISSLQESDSGVYWCQSDSGEKGSPLNITVTQEDVILESPAGPVTEGETLTLLCSHRSRSSSILSAAFYKDGSLIQNQTTGEMSIAAVSESDEGFYSCRTEGGASPRSWISVRGAEGHFSLLKIITSLTTSSPFLLSTFVLLYKCHRARVTSAADQRHLAITSAGERHYRVSPQKIQKLYFCFSTAPPFPELKVTPDRVVFTGERVELKCEIQSDLSGWRYEWSRVNGVIQSSGRFSVNGNTLTIEKVAGSDQGLYWCWGTTTEGASSGSSSVFLSVKAPPSPELKVTPDRVVFTGERVELKCEIQSDLTSWRYEWSRRNSVIQSSGGFSVDGNTLTIAAAAVTDGGQYWCRVFIAGRSVSSPSNSVSLSVHAPPELKVTPDRVVFTGERVELKCEIQSELRSWRYEWSRGNGVIQSSGRFSVYGNTLTIEKVAGSDQGLYWCWGTTTEGASSGSSSVFLSVKAPPSPELKVTPDRVVFTGERVQLKCEIQSDLSGWRYEWSRRNSVIQSSGGFSVDGNTLTIAAADVTDGDQYWCSVFITGRSVSSPSNSVSLSVHAPPSPELKVTPDGVVFTGERVELKCEIQSYLSGWRYKWSRGNSVIQSSVRFSVDRNTLTIAAADVTDGDQYWCRVFIAGRLVSSPSNSVSLSVHAPPKLKVTPDGVVFTGERVELKCEIQPDLSGWRYEWSRGNIYSVIQSSHLFSVNGNTLTFANITGSDKGRYWCRRQQQDLSFSPLFLADGDMSGGEKTWSSALHLEVNGVKPKPDLRSDSSAALTGNTVTLTCSMDPITGWDFYWYKTSQSSEIKKIEKNNSYLLEIDSESAGGQFWCRAGRGKPVFYSEFSNLLQINVSVSPKAVVTVRPAERVFGGEAVSLRCDVKGGGDTEWMYSWRTEGTNHNKQFKTTVSKTSNQELNISRVDQSHSGKYFCTGHTGSQRSQSSEAVPLTVIPGEARAALRVSPGPWLTEGDSVTLNCEVPDSSTGWRFSWFRDADLLSDSSRGAGGSYKLSPASLQHTGVYICRAQRGGAAYYTQNSSMELVWVSDAASSPVSLVVNPSRGQHFSFHSLSLSCDSSGWTVRRYTSSNPEDCSSQSGSSCGISSLQESDSGVYWCQSDSGEKGSPLNITVTQEDVILDSPAGPVTEGKTLTLLCSHRSRSSSILSAAFYKDGSLIQNQTTGEMSIAAVSESDEGFYSCRTEGGASPRSWISVRASSSHLLVIAVAVGSSVFLLLIVLVLLLLRHKNKGLQRGIQQIPGPNSSGDPHQQNIPLQSEDEARANPWDNVMYSEIRKKIDMDTAGASDVVYAQITAKNTKTNKKQVYKGESTR</sequence>
<feature type="domain" description="Ig-like" evidence="5">
    <location>
        <begin position="1799"/>
        <end position="1884"/>
    </location>
</feature>
<feature type="domain" description="Ig-like" evidence="5">
    <location>
        <begin position="523"/>
        <end position="609"/>
    </location>
</feature>
<feature type="domain" description="Ig-like" evidence="5">
    <location>
        <begin position="907"/>
        <end position="994"/>
    </location>
</feature>
<dbReference type="SMART" id="SM00409">
    <property type="entry name" value="IG"/>
    <property type="match status" value="25"/>
</dbReference>
<gene>
    <name evidence="6" type="ORF">DNTS_004958</name>
</gene>
<evidence type="ECO:0000256" key="2">
    <source>
        <dbReference type="ARBA" id="ARBA00023157"/>
    </source>
</evidence>
<feature type="domain" description="Ig-like" evidence="5">
    <location>
        <begin position="1985"/>
        <end position="2065"/>
    </location>
</feature>
<accession>A0A553PW14</accession>
<feature type="region of interest" description="Disordered" evidence="3">
    <location>
        <begin position="2580"/>
        <end position="2603"/>
    </location>
</feature>
<evidence type="ECO:0000259" key="5">
    <source>
        <dbReference type="PROSITE" id="PS50835"/>
    </source>
</evidence>
<keyword evidence="1" id="KW-0732">Signal</keyword>
<name>A0A553PW14_9TELE</name>
<feature type="domain" description="Ig-like" evidence="5">
    <location>
        <begin position="1521"/>
        <end position="1607"/>
    </location>
</feature>
<feature type="domain" description="Ig-like" evidence="5">
    <location>
        <begin position="1002"/>
        <end position="1090"/>
    </location>
</feature>
<dbReference type="Pfam" id="PF13927">
    <property type="entry name" value="Ig_3"/>
    <property type="match status" value="14"/>
</dbReference>
<dbReference type="InterPro" id="IPR036179">
    <property type="entry name" value="Ig-like_dom_sf"/>
</dbReference>
<feature type="domain" description="Ig-like" evidence="5">
    <location>
        <begin position="652"/>
        <end position="738"/>
    </location>
</feature>
<feature type="domain" description="Ig-like" evidence="5">
    <location>
        <begin position="1893"/>
        <end position="1978"/>
    </location>
</feature>
<feature type="domain" description="Ig-like" evidence="5">
    <location>
        <begin position="96"/>
        <end position="162"/>
    </location>
</feature>
<feature type="domain" description="Ig-like" evidence="5">
    <location>
        <begin position="2185"/>
        <end position="2275"/>
    </location>
</feature>
<feature type="domain" description="Ig-like" evidence="5">
    <location>
        <begin position="165"/>
        <end position="253"/>
    </location>
</feature>
<dbReference type="SUPFAM" id="SSF48726">
    <property type="entry name" value="Immunoglobulin"/>
    <property type="match status" value="26"/>
</dbReference>
<keyword evidence="2" id="KW-1015">Disulfide bond</keyword>
<dbReference type="Pfam" id="PF13895">
    <property type="entry name" value="Ig_2"/>
    <property type="match status" value="3"/>
</dbReference>
<dbReference type="InterPro" id="IPR013783">
    <property type="entry name" value="Ig-like_fold"/>
</dbReference>
<feature type="domain" description="Ig-like" evidence="5">
    <location>
        <begin position="256"/>
        <end position="346"/>
    </location>
</feature>
<dbReference type="Gene3D" id="2.60.40.10">
    <property type="entry name" value="Immunoglobulins"/>
    <property type="match status" value="27"/>
</dbReference>
<dbReference type="EMBL" id="SRMA01026587">
    <property type="protein sequence ID" value="TRY81882.1"/>
    <property type="molecule type" value="Genomic_DNA"/>
</dbReference>
<keyword evidence="4" id="KW-0472">Membrane</keyword>
<dbReference type="InterPro" id="IPR003598">
    <property type="entry name" value="Ig_sub2"/>
</dbReference>
<dbReference type="GO" id="GO:0006955">
    <property type="term" value="P:immune response"/>
    <property type="evidence" value="ECO:0007669"/>
    <property type="project" value="TreeGrafter"/>
</dbReference>
<dbReference type="SMART" id="SM00408">
    <property type="entry name" value="IGc2"/>
    <property type="match status" value="21"/>
</dbReference>